<evidence type="ECO:0000313" key="3">
    <source>
        <dbReference type="EMBL" id="MBU3865653.1"/>
    </source>
</evidence>
<feature type="region of interest" description="Disordered" evidence="1">
    <location>
        <begin position="285"/>
        <end position="317"/>
    </location>
</feature>
<protein>
    <submittedName>
        <fullName evidence="3">RICIN domain-containing protein</fullName>
    </submittedName>
</protein>
<comment type="caution">
    <text evidence="3">The sequence shown here is derived from an EMBL/GenBank/DDBJ whole genome shotgun (WGS) entry which is preliminary data.</text>
</comment>
<keyword evidence="4" id="KW-1185">Reference proteome</keyword>
<feature type="domain" description="Ricin B lectin" evidence="2">
    <location>
        <begin position="470"/>
        <end position="601"/>
    </location>
</feature>
<dbReference type="Proteomes" id="UP000720508">
    <property type="component" value="Unassembled WGS sequence"/>
</dbReference>
<accession>A0ABS6CFF2</accession>
<proteinExistence type="predicted"/>
<feature type="compositionally biased region" description="Low complexity" evidence="1">
    <location>
        <begin position="412"/>
        <end position="421"/>
    </location>
</feature>
<feature type="compositionally biased region" description="Pro residues" evidence="1">
    <location>
        <begin position="299"/>
        <end position="313"/>
    </location>
</feature>
<dbReference type="Pfam" id="PF00652">
    <property type="entry name" value="Ricin_B_lectin"/>
    <property type="match status" value="1"/>
</dbReference>
<evidence type="ECO:0000256" key="1">
    <source>
        <dbReference type="SAM" id="MobiDB-lite"/>
    </source>
</evidence>
<feature type="compositionally biased region" description="Pro residues" evidence="1">
    <location>
        <begin position="422"/>
        <end position="441"/>
    </location>
</feature>
<gene>
    <name evidence="3" type="ORF">KN815_16675</name>
</gene>
<dbReference type="RefSeq" id="WP_216342721.1">
    <property type="nucleotide sequence ID" value="NZ_JAHLEM010000169.1"/>
</dbReference>
<name>A0ABS6CFF2_9ACTN</name>
<sequence length="618" mass="64864">MTDQHGTEPDATAGQRPYAQLSDAELTERIRSGAPTALPATQQLRERHLSAVLSYARLCARTRSDADQLADLSFGLAAQETCRGIDPWGPWRHHLLLLVQRVAATWAEGNRAERLDPTFAEWLGRSGVTADREAGHRRPRERSAMLSGFLTLSARTRDVLWYSVVDEDPDTAVATFAGLAPHTVPTLRETARGALREAWLRTHLERGGEQTCQGFRGLIEAAVRPDNPRRCDDLDRHLSACPSCAGVYGDLIRMDEDPRTVLADGLLGWGGAAYVTAGPVSGLPSVGSATPSHSEPRQPDPPLVPAPPPPHPPAETAEGAMAAGVAGAAGVTGAAGDTGVVPNAPHMANVTVDGESAGRWRRPAWTGSRPPAMTALIAVAAAAAVAATVAVLVSGGDDMTPAGRTNTPPPASATATPSAPSAQPPTDPPTPTKRPQQPPNPGGMTEPATTAPATPPPSTAPPPGAPIPSDTYTAVINAGSGLCLDIRDQRLEKRTDAVLAQCAGTDTQRWRLDSEGLLHTEADPDLCLDSRGDTDRGVGIWPCSSADGDNGENLRFVVDRQGLIRPHIAPDFAVTPDGDDPDSQVELRSADDRNDQRWTTGHADASADVSVSGPAPAR</sequence>
<feature type="compositionally biased region" description="Pro residues" evidence="1">
    <location>
        <begin position="453"/>
        <end position="466"/>
    </location>
</feature>
<dbReference type="PROSITE" id="PS50231">
    <property type="entry name" value="RICIN_B_LECTIN"/>
    <property type="match status" value="1"/>
</dbReference>
<dbReference type="SMART" id="SM00458">
    <property type="entry name" value="RICIN"/>
    <property type="match status" value="1"/>
</dbReference>
<dbReference type="EMBL" id="JAHLEM010000169">
    <property type="protein sequence ID" value="MBU3865653.1"/>
    <property type="molecule type" value="Genomic_DNA"/>
</dbReference>
<organism evidence="3 4">
    <name type="scientific">Streptomyces niphimycinicus</name>
    <dbReference type="NCBI Taxonomy" id="2842201"/>
    <lineage>
        <taxon>Bacteria</taxon>
        <taxon>Bacillati</taxon>
        <taxon>Actinomycetota</taxon>
        <taxon>Actinomycetes</taxon>
        <taxon>Kitasatosporales</taxon>
        <taxon>Streptomycetaceae</taxon>
        <taxon>Streptomyces</taxon>
    </lineage>
</organism>
<evidence type="ECO:0000259" key="2">
    <source>
        <dbReference type="SMART" id="SM00458"/>
    </source>
</evidence>
<dbReference type="InterPro" id="IPR000772">
    <property type="entry name" value="Ricin_B_lectin"/>
</dbReference>
<feature type="compositionally biased region" description="Low complexity" evidence="1">
    <location>
        <begin position="442"/>
        <end position="452"/>
    </location>
</feature>
<feature type="region of interest" description="Disordered" evidence="1">
    <location>
        <begin position="570"/>
        <end position="618"/>
    </location>
</feature>
<reference evidence="3 4" key="1">
    <citation type="submission" date="2021-06" db="EMBL/GenBank/DDBJ databases">
        <authorList>
            <person name="Pan X."/>
        </authorList>
    </citation>
    <scope>NUCLEOTIDE SEQUENCE [LARGE SCALE GENOMIC DNA]</scope>
    <source>
        <strain evidence="3 4">4503</strain>
    </source>
</reference>
<feature type="region of interest" description="Disordered" evidence="1">
    <location>
        <begin position="400"/>
        <end position="472"/>
    </location>
</feature>
<evidence type="ECO:0000313" key="4">
    <source>
        <dbReference type="Proteomes" id="UP000720508"/>
    </source>
</evidence>